<dbReference type="SUPFAM" id="SSF53271">
    <property type="entry name" value="PRTase-like"/>
    <property type="match status" value="1"/>
</dbReference>
<evidence type="ECO:0000256" key="2">
    <source>
        <dbReference type="SAM" id="MobiDB-lite"/>
    </source>
</evidence>
<evidence type="ECO:0000256" key="1">
    <source>
        <dbReference type="ARBA" id="ARBA00008007"/>
    </source>
</evidence>
<evidence type="ECO:0000259" key="3">
    <source>
        <dbReference type="Pfam" id="PF00156"/>
    </source>
</evidence>
<protein>
    <recommendedName>
        <fullName evidence="3">Phosphoribosyltransferase domain-containing protein</fullName>
    </recommendedName>
</protein>
<feature type="region of interest" description="Disordered" evidence="2">
    <location>
        <begin position="95"/>
        <end position="127"/>
    </location>
</feature>
<dbReference type="Gene3D" id="3.40.50.2020">
    <property type="match status" value="1"/>
</dbReference>
<dbReference type="PANTHER" id="PTHR47505:SF1">
    <property type="entry name" value="DNA UTILIZATION PROTEIN YHGH"/>
    <property type="match status" value="1"/>
</dbReference>
<proteinExistence type="inferred from homology"/>
<dbReference type="InterPro" id="IPR029057">
    <property type="entry name" value="PRTase-like"/>
</dbReference>
<feature type="domain" description="Phosphoribosyltransferase" evidence="3">
    <location>
        <begin position="145"/>
        <end position="227"/>
    </location>
</feature>
<gene>
    <name evidence="4" type="ORF">GCM10022214_60420</name>
</gene>
<sequence>MRFLNDLLDLVLTELCAGCGVAAGLLCRRCATWLETPARRVTWPTSLPPGLPCPWTVAAYEGPVRSMLVAHKERGRTELARPLGAALARAVQAALSEPGSPRDPPTALVPVPSARSAVRQRGHDPTRRMTDAALRELRTTGLVRLDALRHRRRVADQAGLTAAERATNLKDALEPRRPLPGHRVVLVDDVITTGATLTEAARALTEAGATVIATATLATTPRRTHPPPTP</sequence>
<comment type="caution">
    <text evidence="4">The sequence shown here is derived from an EMBL/GenBank/DDBJ whole genome shotgun (WGS) entry which is preliminary data.</text>
</comment>
<evidence type="ECO:0000313" key="4">
    <source>
        <dbReference type="EMBL" id="GAA4091315.1"/>
    </source>
</evidence>
<dbReference type="PANTHER" id="PTHR47505">
    <property type="entry name" value="DNA UTILIZATION PROTEIN YHGH"/>
    <property type="match status" value="1"/>
</dbReference>
<dbReference type="Pfam" id="PF00156">
    <property type="entry name" value="Pribosyltran"/>
    <property type="match status" value="1"/>
</dbReference>
<evidence type="ECO:0000313" key="5">
    <source>
        <dbReference type="Proteomes" id="UP001500683"/>
    </source>
</evidence>
<dbReference type="InterPro" id="IPR000836">
    <property type="entry name" value="PRTase_dom"/>
</dbReference>
<comment type="similarity">
    <text evidence="1">Belongs to the ComF/GntX family.</text>
</comment>
<accession>A0ABP7WKZ2</accession>
<dbReference type="Proteomes" id="UP001500683">
    <property type="component" value="Unassembled WGS sequence"/>
</dbReference>
<dbReference type="EMBL" id="BAAAZG010000047">
    <property type="protein sequence ID" value="GAA4091315.1"/>
    <property type="molecule type" value="Genomic_DNA"/>
</dbReference>
<dbReference type="CDD" id="cd06223">
    <property type="entry name" value="PRTases_typeI"/>
    <property type="match status" value="1"/>
</dbReference>
<name>A0ABP7WKZ2_9ACTN</name>
<organism evidence="4 5">
    <name type="scientific">Actinomadura miaoliensis</name>
    <dbReference type="NCBI Taxonomy" id="430685"/>
    <lineage>
        <taxon>Bacteria</taxon>
        <taxon>Bacillati</taxon>
        <taxon>Actinomycetota</taxon>
        <taxon>Actinomycetes</taxon>
        <taxon>Streptosporangiales</taxon>
        <taxon>Thermomonosporaceae</taxon>
        <taxon>Actinomadura</taxon>
    </lineage>
</organism>
<reference evidence="5" key="1">
    <citation type="journal article" date="2019" name="Int. J. Syst. Evol. Microbiol.">
        <title>The Global Catalogue of Microorganisms (GCM) 10K type strain sequencing project: providing services to taxonomists for standard genome sequencing and annotation.</title>
        <authorList>
            <consortium name="The Broad Institute Genomics Platform"/>
            <consortium name="The Broad Institute Genome Sequencing Center for Infectious Disease"/>
            <person name="Wu L."/>
            <person name="Ma J."/>
        </authorList>
    </citation>
    <scope>NUCLEOTIDE SEQUENCE [LARGE SCALE GENOMIC DNA]</scope>
    <source>
        <strain evidence="5">JCM 16702</strain>
    </source>
</reference>
<dbReference type="RefSeq" id="WP_344954402.1">
    <property type="nucleotide sequence ID" value="NZ_BAAAZG010000047.1"/>
</dbReference>
<dbReference type="InterPro" id="IPR051910">
    <property type="entry name" value="ComF/GntX_DNA_util-trans"/>
</dbReference>
<keyword evidence="5" id="KW-1185">Reference proteome</keyword>